<dbReference type="EnsemblPlants" id="Pp3c14_7860V3.3">
    <property type="protein sequence ID" value="Pp3c14_7860V3.3"/>
    <property type="gene ID" value="Pp3c14_7860"/>
</dbReference>
<feature type="region of interest" description="Disordered" evidence="1">
    <location>
        <begin position="141"/>
        <end position="177"/>
    </location>
</feature>
<accession>A0A7I4ATJ8</accession>
<feature type="compositionally biased region" description="Basic and acidic residues" evidence="1">
    <location>
        <begin position="278"/>
        <end position="299"/>
    </location>
</feature>
<name>A0A7I4ATJ8_PHYPA</name>
<proteinExistence type="predicted"/>
<evidence type="ECO:0000256" key="1">
    <source>
        <dbReference type="SAM" id="MobiDB-lite"/>
    </source>
</evidence>
<dbReference type="Proteomes" id="UP000006727">
    <property type="component" value="Chromosome 14"/>
</dbReference>
<gene>
    <name evidence="2" type="primary">LOC112291483</name>
</gene>
<protein>
    <submittedName>
        <fullName evidence="2">Uncharacterized protein</fullName>
    </submittedName>
</protein>
<keyword evidence="3" id="KW-1185">Reference proteome</keyword>
<dbReference type="EMBL" id="ABEU02000014">
    <property type="status" value="NOT_ANNOTATED_CDS"/>
    <property type="molecule type" value="Genomic_DNA"/>
</dbReference>
<dbReference type="AlphaFoldDB" id="A0A7I4ATJ8"/>
<dbReference type="EnsemblPlants" id="Pp3c14_7860V3.2">
    <property type="protein sequence ID" value="Pp3c14_7860V3.2"/>
    <property type="gene ID" value="Pp3c14_7860"/>
</dbReference>
<evidence type="ECO:0000313" key="2">
    <source>
        <dbReference type="EnsemblPlants" id="Pp3c14_7860V3.3"/>
    </source>
</evidence>
<dbReference type="Gramene" id="Pp3c14_7860V3.3">
    <property type="protein sequence ID" value="Pp3c14_7860V3.3"/>
    <property type="gene ID" value="Pp3c14_7860"/>
</dbReference>
<feature type="compositionally biased region" description="Polar residues" evidence="1">
    <location>
        <begin position="150"/>
        <end position="159"/>
    </location>
</feature>
<evidence type="ECO:0000313" key="3">
    <source>
        <dbReference type="Proteomes" id="UP000006727"/>
    </source>
</evidence>
<dbReference type="GeneID" id="112291483"/>
<reference evidence="2 3" key="1">
    <citation type="journal article" date="2008" name="Science">
        <title>The Physcomitrella genome reveals evolutionary insights into the conquest of land by plants.</title>
        <authorList>
            <person name="Rensing S."/>
            <person name="Lang D."/>
            <person name="Zimmer A."/>
            <person name="Terry A."/>
            <person name="Salamov A."/>
            <person name="Shapiro H."/>
            <person name="Nishiyama T."/>
            <person name="Perroud P.-F."/>
            <person name="Lindquist E."/>
            <person name="Kamisugi Y."/>
            <person name="Tanahashi T."/>
            <person name="Sakakibara K."/>
            <person name="Fujita T."/>
            <person name="Oishi K."/>
            <person name="Shin-I T."/>
            <person name="Kuroki Y."/>
            <person name="Toyoda A."/>
            <person name="Suzuki Y."/>
            <person name="Hashimoto A."/>
            <person name="Yamaguchi K."/>
            <person name="Sugano A."/>
            <person name="Kohara Y."/>
            <person name="Fujiyama A."/>
            <person name="Anterola A."/>
            <person name="Aoki S."/>
            <person name="Ashton N."/>
            <person name="Barbazuk W.B."/>
            <person name="Barker E."/>
            <person name="Bennetzen J."/>
            <person name="Bezanilla M."/>
            <person name="Blankenship R."/>
            <person name="Cho S.H."/>
            <person name="Dutcher S."/>
            <person name="Estelle M."/>
            <person name="Fawcett J.A."/>
            <person name="Gundlach H."/>
            <person name="Hanada K."/>
            <person name="Heyl A."/>
            <person name="Hicks K.A."/>
            <person name="Hugh J."/>
            <person name="Lohr M."/>
            <person name="Mayer K."/>
            <person name="Melkozernov A."/>
            <person name="Murata T."/>
            <person name="Nelson D."/>
            <person name="Pils B."/>
            <person name="Prigge M."/>
            <person name="Reiss B."/>
            <person name="Renner T."/>
            <person name="Rombauts S."/>
            <person name="Rushton P."/>
            <person name="Sanderfoot A."/>
            <person name="Schween G."/>
            <person name="Shiu S.-H."/>
            <person name="Stueber K."/>
            <person name="Theodoulou F.L."/>
            <person name="Tu H."/>
            <person name="Van de Peer Y."/>
            <person name="Verrier P.J."/>
            <person name="Waters E."/>
            <person name="Wood A."/>
            <person name="Yang L."/>
            <person name="Cove D."/>
            <person name="Cuming A."/>
            <person name="Hasebe M."/>
            <person name="Lucas S."/>
            <person name="Mishler D.B."/>
            <person name="Reski R."/>
            <person name="Grigoriev I."/>
            <person name="Quatrano R.S."/>
            <person name="Boore J.L."/>
        </authorList>
    </citation>
    <scope>NUCLEOTIDE SEQUENCE [LARGE SCALE GENOMIC DNA]</scope>
    <source>
        <strain evidence="2 3">cv. Gransden 2004</strain>
    </source>
</reference>
<dbReference type="Gramene" id="Pp3c14_7860V3.2">
    <property type="protein sequence ID" value="Pp3c14_7860V3.2"/>
    <property type="gene ID" value="Pp3c14_7860"/>
</dbReference>
<feature type="region of interest" description="Disordered" evidence="1">
    <location>
        <begin position="269"/>
        <end position="357"/>
    </location>
</feature>
<organism evidence="2 3">
    <name type="scientific">Physcomitrium patens</name>
    <name type="common">Spreading-leaved earth moss</name>
    <name type="synonym">Physcomitrella patens</name>
    <dbReference type="NCBI Taxonomy" id="3218"/>
    <lineage>
        <taxon>Eukaryota</taxon>
        <taxon>Viridiplantae</taxon>
        <taxon>Streptophyta</taxon>
        <taxon>Embryophyta</taxon>
        <taxon>Bryophyta</taxon>
        <taxon>Bryophytina</taxon>
        <taxon>Bryopsida</taxon>
        <taxon>Funariidae</taxon>
        <taxon>Funariales</taxon>
        <taxon>Funariaceae</taxon>
        <taxon>Physcomitrium</taxon>
    </lineage>
</organism>
<reference evidence="2 3" key="2">
    <citation type="journal article" date="2018" name="Plant J.">
        <title>The Physcomitrella patens chromosome-scale assembly reveals moss genome structure and evolution.</title>
        <authorList>
            <person name="Lang D."/>
            <person name="Ullrich K.K."/>
            <person name="Murat F."/>
            <person name="Fuchs J."/>
            <person name="Jenkins J."/>
            <person name="Haas F.B."/>
            <person name="Piednoel M."/>
            <person name="Gundlach H."/>
            <person name="Van Bel M."/>
            <person name="Meyberg R."/>
            <person name="Vives C."/>
            <person name="Morata J."/>
            <person name="Symeonidi A."/>
            <person name="Hiss M."/>
            <person name="Muchero W."/>
            <person name="Kamisugi Y."/>
            <person name="Saleh O."/>
            <person name="Blanc G."/>
            <person name="Decker E.L."/>
            <person name="van Gessel N."/>
            <person name="Grimwood J."/>
            <person name="Hayes R.D."/>
            <person name="Graham S.W."/>
            <person name="Gunter L.E."/>
            <person name="McDaniel S.F."/>
            <person name="Hoernstein S.N.W."/>
            <person name="Larsson A."/>
            <person name="Li F.W."/>
            <person name="Perroud P.F."/>
            <person name="Phillips J."/>
            <person name="Ranjan P."/>
            <person name="Rokshar D.S."/>
            <person name="Rothfels C.J."/>
            <person name="Schneider L."/>
            <person name="Shu S."/>
            <person name="Stevenson D.W."/>
            <person name="Thummler F."/>
            <person name="Tillich M."/>
            <person name="Villarreal Aguilar J.C."/>
            <person name="Widiez T."/>
            <person name="Wong G.K."/>
            <person name="Wymore A."/>
            <person name="Zhang Y."/>
            <person name="Zimmer A.D."/>
            <person name="Quatrano R.S."/>
            <person name="Mayer K.F.X."/>
            <person name="Goodstein D."/>
            <person name="Casacuberta J.M."/>
            <person name="Vandepoele K."/>
            <person name="Reski R."/>
            <person name="Cuming A.C."/>
            <person name="Tuskan G.A."/>
            <person name="Maumus F."/>
            <person name="Salse J."/>
            <person name="Schmutz J."/>
            <person name="Rensing S.A."/>
        </authorList>
    </citation>
    <scope>NUCLEOTIDE SEQUENCE [LARGE SCALE GENOMIC DNA]</scope>
    <source>
        <strain evidence="2 3">cv. Gransden 2004</strain>
    </source>
</reference>
<feature type="region of interest" description="Disordered" evidence="1">
    <location>
        <begin position="1"/>
        <end position="25"/>
    </location>
</feature>
<reference evidence="2" key="3">
    <citation type="submission" date="2020-12" db="UniProtKB">
        <authorList>
            <consortium name="EnsemblPlants"/>
        </authorList>
    </citation>
    <scope>IDENTIFICATION</scope>
</reference>
<dbReference type="Gramene" id="Pp3c14_7860V3.4">
    <property type="protein sequence ID" value="Pp3c14_7860V3.4"/>
    <property type="gene ID" value="Pp3c14_7860"/>
</dbReference>
<dbReference type="EnsemblPlants" id="Pp3c14_7860V3.4">
    <property type="protein sequence ID" value="Pp3c14_7860V3.4"/>
    <property type="gene ID" value="Pp3c14_7860"/>
</dbReference>
<dbReference type="KEGG" id="ppp:112291483"/>
<sequence length="437" mass="48005">MRSSRGASRPQRHATVGVTYRESDDDDGRFALDARLSLDVDSRSLRSSAPEVEGSAIVKSRRSLTLKRAKAELPMTVANDHIDIDAIAEAVPQEKPVQPPDYRHHFLQGLESCRVAVNVPNSERDNSVFGYLLEAISGPTGDGDEGSVSVVHQSDALKSSRQHARTEQEEGTTSAAYGPELLEAYSVFERTLNAVKVVQRGDIKSPNTSTALPHSSDEAIRLASSSTDKSMKYMVETETARNGVQNCMPSADENIDKVKEDKQVDLCSDGGKTYCKRGNNDEQHNMSADQEKDRKKGEEDGQYNMSFPREGDEDAETSWNEISDAPESGIQRSMKEKKKTLSPVKKQSQQSKTIAKKTKVLKEDVNTAGLVHEPVKSTSVLPLLPKKKPATWVGNKTFVSPVPAPLNSPSSTVPHRRVVGLSRRHRPPPLHPYLLGS</sequence>
<dbReference type="OrthoDB" id="10604600at2759"/>
<dbReference type="RefSeq" id="XP_024394715.1">
    <property type="nucleotide sequence ID" value="XM_024538947.2"/>
</dbReference>